<organism evidence="2 3">
    <name type="scientific">Hermetia illucens</name>
    <name type="common">Black soldier fly</name>
    <dbReference type="NCBI Taxonomy" id="343691"/>
    <lineage>
        <taxon>Eukaryota</taxon>
        <taxon>Metazoa</taxon>
        <taxon>Ecdysozoa</taxon>
        <taxon>Arthropoda</taxon>
        <taxon>Hexapoda</taxon>
        <taxon>Insecta</taxon>
        <taxon>Pterygota</taxon>
        <taxon>Neoptera</taxon>
        <taxon>Endopterygota</taxon>
        <taxon>Diptera</taxon>
        <taxon>Brachycera</taxon>
        <taxon>Stratiomyomorpha</taxon>
        <taxon>Stratiomyidae</taxon>
        <taxon>Hermetiinae</taxon>
        <taxon>Hermetia</taxon>
    </lineage>
</organism>
<dbReference type="OrthoDB" id="6492012at2759"/>
<feature type="domain" description="F-box" evidence="1">
    <location>
        <begin position="507"/>
        <end position="537"/>
    </location>
</feature>
<dbReference type="InterPro" id="IPR001810">
    <property type="entry name" value="F-box_dom"/>
</dbReference>
<name>A0A7R8UH18_HERIL</name>
<dbReference type="PANTHER" id="PTHR13318:SF247">
    <property type="entry name" value="GH16156P"/>
    <property type="match status" value="1"/>
</dbReference>
<dbReference type="SUPFAM" id="SSF52047">
    <property type="entry name" value="RNI-like"/>
    <property type="match status" value="2"/>
</dbReference>
<dbReference type="Proteomes" id="UP000594454">
    <property type="component" value="Chromosome 2"/>
</dbReference>
<dbReference type="AlphaFoldDB" id="A0A7R8UH18"/>
<protein>
    <recommendedName>
        <fullName evidence="1">F-box domain-containing protein</fullName>
    </recommendedName>
</protein>
<dbReference type="Gene3D" id="3.80.10.10">
    <property type="entry name" value="Ribonuclease Inhibitor"/>
    <property type="match status" value="2"/>
</dbReference>
<dbReference type="InterPro" id="IPR032675">
    <property type="entry name" value="LRR_dom_sf"/>
</dbReference>
<sequence>MCNERAFLPSLSALGRCNKAKTTKCSAVQPTFNFDSSQSVHGKLFVFFLNQIREEMATKKSSCTSITDLNEDCMRRVFFYLRLIDRLKFGLACNRFDEIFATCLRKDVFIMRECIQAFTLDEVKQILERFGPYIRRLSLRQTIDNRNIDFYKLIPHYCHSIETIELQRNLKPTHEELDVYKDILWATKGLRSVQVFQNRKLDRELRDREIVFYHLWGCALCLMISNLTTLETLHYSDSSLLGSDLCKLKNLTELNIAYCSNFNSSNFVEICRAVKLHTLNINNCTKLDNAALDALVETQTELQHLTISNNLLAHNYEVIGRLESLSQLILFDKNSKKLCELMYELSNCHRDDLDTLKISSNCILFDSKFRQHLLSFRNLKVYYPSNVVLPDDDYLVEIGTKFPNLLKLKICVSAVNTCEGFVCMLRLLKNLTELILDYSSDESYKFDLDFLRKIIEVRRSMNSGLLTLHLLQGTVAHDVFRSREYRTFKECVMTSFSQPSSEETLSILDLNNDCLFQIFFYLPLMERLKFAYACDNFDDIVITFLKFNTFSVSECREYFSVEEAHQILSRFGPYVRLLNLDETIDYSNEEIYKQIADYCYDIDAIELHYPLRSEFESYISSVYRILSNAKDIQTVRIERKIFTDDWPNPWYYRVLEEKLCDMISNLADLKNLHLTHFYKASGKYLNKLTNLKDLNIEYCINFKSEHFITLCQSTKLKNLNIDNCTFLNDETLEALVETQTELERLTLNTEFDARNFKIIGRLKSLKELVVYDYYGGRFLDELLDEIVEHHKEDFRVLKIFANAPNTVKNHRVFRQKLLSLQKLKVLCLPYECLTDSYLLDIGMKLLKLEILRFNIEEDHRRGKNNRVERIEISRASRKLLPAICGFVFRAELLRPIVEARRNSNSRLLIIYLDIDNISDNLYECREYVDNLDVIRIEPVF</sequence>
<keyword evidence="3" id="KW-1185">Reference proteome</keyword>
<dbReference type="GO" id="GO:0031146">
    <property type="term" value="P:SCF-dependent proteasomal ubiquitin-dependent protein catabolic process"/>
    <property type="evidence" value="ECO:0007669"/>
    <property type="project" value="TreeGrafter"/>
</dbReference>
<proteinExistence type="predicted"/>
<dbReference type="PANTHER" id="PTHR13318">
    <property type="entry name" value="PARTNER OF PAIRED, ISOFORM B-RELATED"/>
    <property type="match status" value="1"/>
</dbReference>
<dbReference type="EMBL" id="LR899010">
    <property type="protein sequence ID" value="CAD7080560.1"/>
    <property type="molecule type" value="Genomic_DNA"/>
</dbReference>
<gene>
    <name evidence="2" type="ORF">HERILL_LOCUS3707</name>
</gene>
<accession>A0A7R8UH18</accession>
<dbReference type="InParanoid" id="A0A7R8UH18"/>
<evidence type="ECO:0000313" key="3">
    <source>
        <dbReference type="Proteomes" id="UP000594454"/>
    </source>
</evidence>
<dbReference type="Pfam" id="PF00646">
    <property type="entry name" value="F-box"/>
    <property type="match status" value="1"/>
</dbReference>
<dbReference type="GO" id="GO:0019005">
    <property type="term" value="C:SCF ubiquitin ligase complex"/>
    <property type="evidence" value="ECO:0007669"/>
    <property type="project" value="TreeGrafter"/>
</dbReference>
<reference evidence="2 3" key="1">
    <citation type="submission" date="2020-11" db="EMBL/GenBank/DDBJ databases">
        <authorList>
            <person name="Wallbank WR R."/>
            <person name="Pardo Diaz C."/>
            <person name="Kozak K."/>
            <person name="Martin S."/>
            <person name="Jiggins C."/>
            <person name="Moest M."/>
            <person name="Warren A I."/>
            <person name="Generalovic N T."/>
            <person name="Byers J.R.P. K."/>
            <person name="Montejo-Kovacevich G."/>
            <person name="Yen C E."/>
        </authorList>
    </citation>
    <scope>NUCLEOTIDE SEQUENCE [LARGE SCALE GENOMIC DNA]</scope>
</reference>
<evidence type="ECO:0000259" key="1">
    <source>
        <dbReference type="Pfam" id="PF00646"/>
    </source>
</evidence>
<evidence type="ECO:0000313" key="2">
    <source>
        <dbReference type="EMBL" id="CAD7080560.1"/>
    </source>
</evidence>